<feature type="domain" description="Bromo" evidence="10">
    <location>
        <begin position="61"/>
        <end position="131"/>
    </location>
</feature>
<feature type="compositionally biased region" description="Acidic residues" evidence="9">
    <location>
        <begin position="170"/>
        <end position="181"/>
    </location>
</feature>
<keyword evidence="3" id="KW-0156">Chromatin regulator</keyword>
<evidence type="ECO:0000256" key="2">
    <source>
        <dbReference type="ARBA" id="ARBA00022737"/>
    </source>
</evidence>
<feature type="compositionally biased region" description="Polar residues" evidence="9">
    <location>
        <begin position="513"/>
        <end position="523"/>
    </location>
</feature>
<dbReference type="InterPro" id="IPR001487">
    <property type="entry name" value="Bromodomain"/>
</dbReference>
<dbReference type="SUPFAM" id="SSF47370">
    <property type="entry name" value="Bromodomain"/>
    <property type="match status" value="2"/>
</dbReference>
<evidence type="ECO:0000259" key="10">
    <source>
        <dbReference type="PROSITE" id="PS50014"/>
    </source>
</evidence>
<keyword evidence="5 8" id="KW-0103">Bromodomain</keyword>
<dbReference type="GO" id="GO:0006338">
    <property type="term" value="P:chromatin remodeling"/>
    <property type="evidence" value="ECO:0007669"/>
    <property type="project" value="InterPro"/>
</dbReference>
<feature type="region of interest" description="Disordered" evidence="9">
    <location>
        <begin position="511"/>
        <end position="594"/>
    </location>
</feature>
<feature type="compositionally biased region" description="Low complexity" evidence="9">
    <location>
        <begin position="455"/>
        <end position="468"/>
    </location>
</feature>
<evidence type="ECO:0000256" key="8">
    <source>
        <dbReference type="PROSITE-ProRule" id="PRU00035"/>
    </source>
</evidence>
<dbReference type="GO" id="GO:0003682">
    <property type="term" value="F:chromatin binding"/>
    <property type="evidence" value="ECO:0007669"/>
    <property type="project" value="TreeGrafter"/>
</dbReference>
<dbReference type="CDD" id="cd04369">
    <property type="entry name" value="Bromodomain"/>
    <property type="match status" value="2"/>
</dbReference>
<dbReference type="FunFam" id="1.20.920.10:FF:000083">
    <property type="entry name" value="WGS project CABT00000000 data, contig 2.8"/>
    <property type="match status" value="1"/>
</dbReference>
<accession>A0A484FSL3</accession>
<feature type="compositionally biased region" description="Low complexity" evidence="9">
    <location>
        <begin position="489"/>
        <end position="499"/>
    </location>
</feature>
<dbReference type="GO" id="GO:0006368">
    <property type="term" value="P:transcription elongation by RNA polymerase II"/>
    <property type="evidence" value="ECO:0007669"/>
    <property type="project" value="TreeGrafter"/>
</dbReference>
<dbReference type="PANTHER" id="PTHR16062">
    <property type="entry name" value="SWI/SNF-RELATED"/>
    <property type="match status" value="1"/>
</dbReference>
<dbReference type="STRING" id="1213857.A0A484FSL3"/>
<evidence type="ECO:0000313" key="11">
    <source>
        <dbReference type="EMBL" id="TDZ20705.1"/>
    </source>
</evidence>
<dbReference type="Proteomes" id="UP000014480">
    <property type="component" value="Unassembled WGS sequence"/>
</dbReference>
<reference evidence="12" key="2">
    <citation type="journal article" date="2019" name="Mol. Plant Microbe Interact.">
        <title>Genome sequence resources for four phytopathogenic fungi from the Colletotrichum orbiculare species complex.</title>
        <authorList>
            <person name="Gan P."/>
            <person name="Tsushima A."/>
            <person name="Narusaka M."/>
            <person name="Narusaka Y."/>
            <person name="Takano Y."/>
            <person name="Kubo Y."/>
            <person name="Shirasu K."/>
        </authorList>
    </citation>
    <scope>GENOME REANNOTATION</scope>
    <source>
        <strain evidence="12">104-T / ATCC 96160 / CBS 514.97 / LARS 414 / MAFF 240422</strain>
    </source>
</reference>
<dbReference type="GO" id="GO:0016586">
    <property type="term" value="C:RSC-type complex"/>
    <property type="evidence" value="ECO:0007669"/>
    <property type="project" value="InterPro"/>
</dbReference>
<sequence>MDNKRKATTSAGGATNEADERAAKRQKLAEKYDLSKRETVESTTEHGLFFLEQIRRTQDKNGRRVAGHFEKLPSKDTNPDYYKKTRMPISLSMIERKLRKGDFATLTELESFLKRMVSNAKEFYPRNTQIFEDAERVRKALSNFMTKTNPAYSKGSYTATPTALPPDGVVFDEAEDEDEAEATPGKTGRRKSQGTARAAQDEAKNKEEDEEEEDAEAEEDNEEEEDEDDEEEQEDDAEGDEDDDEEASQTSKRAAIIIRRKSSGRPSKGSTPRKLKARTATPSRPDSEYEGVPYKGLTFQTAQEKIVEEMLRRRDEGYQEPDFEAFVNLPSRSLKDYYRVIKEPLSIKKLQKSVKGVRGRNEATGTSEFKTWAAFQETASLLWENAFFYNEEGSEIYTQAQELKNFFLSQLKQAKAVVQEPSQPKIKLKVQQPVSEQPTTTKKITIHVGGKSDSAESPAPAAPQSATSQLAISEASEKPPATNGNVRQAAAAPAAAPATSAVPAAMEKIRSTPMASPSPSVANNVKREDATRPSPAVTPAQVVTPSALPPSALPPSASGQTVGLSSAQFQPIGVPPPNPQPSVNGAPPQPPKPVWDPRVRFPGKGSADALIRSLKVHTHPMINVDRRFEITLSPQEKVAQQSVVVSVPGNQLRIQIIPTLPPLEQEGRQHRLWVLINKHTLLPAAPVSGQLLLPGSRVFEAQLQAGVINTIEVHVVAALPRGQKSPSGEDFEVEQMTVLANVAGRATTLVVLIRQLRGGHSSLAVILLLKTVPDHPLLRRQVIYKTEEGFLTRYPSIDYPHPIPWKDGRKPPGEPYVQPTCAAPQPSVPGAPANNPPTAWIPTSGSAKCGIVPLYRQAVDNQDLNFMGEVLEMQDRVRMMEPRSGNERR</sequence>
<dbReference type="InterPro" id="IPR036427">
    <property type="entry name" value="Bromodomain-like_sf"/>
</dbReference>
<comment type="subcellular location">
    <subcellularLocation>
        <location evidence="1">Nucleus</location>
    </subcellularLocation>
</comment>
<organism evidence="11 12">
    <name type="scientific">Colletotrichum orbiculare (strain 104-T / ATCC 96160 / CBS 514.97 / LARS 414 / MAFF 240422)</name>
    <name type="common">Cucumber anthracnose fungus</name>
    <name type="synonym">Colletotrichum lagenarium</name>
    <dbReference type="NCBI Taxonomy" id="1213857"/>
    <lineage>
        <taxon>Eukaryota</taxon>
        <taxon>Fungi</taxon>
        <taxon>Dikarya</taxon>
        <taxon>Ascomycota</taxon>
        <taxon>Pezizomycotina</taxon>
        <taxon>Sordariomycetes</taxon>
        <taxon>Hypocreomycetidae</taxon>
        <taxon>Glomerellales</taxon>
        <taxon>Glomerellaceae</taxon>
        <taxon>Colletotrichum</taxon>
        <taxon>Colletotrichum orbiculare species complex</taxon>
    </lineage>
</organism>
<keyword evidence="2" id="KW-0677">Repeat</keyword>
<keyword evidence="12" id="KW-1185">Reference proteome</keyword>
<evidence type="ECO:0000313" key="12">
    <source>
        <dbReference type="Proteomes" id="UP000014480"/>
    </source>
</evidence>
<evidence type="ECO:0000256" key="4">
    <source>
        <dbReference type="ARBA" id="ARBA00023015"/>
    </source>
</evidence>
<dbReference type="Pfam" id="PF22994">
    <property type="entry name" value="RSC4_Ig_like"/>
    <property type="match status" value="1"/>
</dbReference>
<name>A0A484FSL3_COLOR</name>
<dbReference type="PANTHER" id="PTHR16062:SF19">
    <property type="entry name" value="PROTEIN POLYBROMO-1"/>
    <property type="match status" value="1"/>
</dbReference>
<reference evidence="12" key="1">
    <citation type="journal article" date="2013" name="New Phytol.">
        <title>Comparative genomic and transcriptomic analyses reveal the hemibiotrophic stage shift of Colletotrichum fungi.</title>
        <authorList>
            <person name="Gan P."/>
            <person name="Ikeda K."/>
            <person name="Irieda H."/>
            <person name="Narusaka M."/>
            <person name="O'Connell R.J."/>
            <person name="Narusaka Y."/>
            <person name="Takano Y."/>
            <person name="Kubo Y."/>
            <person name="Shirasu K."/>
        </authorList>
    </citation>
    <scope>NUCLEOTIDE SEQUENCE [LARGE SCALE GENOMIC DNA]</scope>
    <source>
        <strain evidence="12">104-T / ATCC 96160 / CBS 514.97 / LARS 414 / MAFF 240422</strain>
    </source>
</reference>
<keyword evidence="6" id="KW-0804">Transcription</keyword>
<dbReference type="SMART" id="SM00297">
    <property type="entry name" value="BROMO"/>
    <property type="match status" value="2"/>
</dbReference>
<protein>
    <submittedName>
        <fullName evidence="11">Protein polybromo-1</fullName>
    </submittedName>
</protein>
<dbReference type="Gene3D" id="1.20.920.10">
    <property type="entry name" value="Bromodomain-like"/>
    <property type="match status" value="2"/>
</dbReference>
<comment type="caution">
    <text evidence="11">The sequence shown here is derived from an EMBL/GenBank/DDBJ whole genome shotgun (WGS) entry which is preliminary data.</text>
</comment>
<keyword evidence="7" id="KW-0539">Nucleus</keyword>
<feature type="region of interest" description="Disordered" evidence="9">
    <location>
        <begin position="146"/>
        <end position="292"/>
    </location>
</feature>
<evidence type="ECO:0000256" key="1">
    <source>
        <dbReference type="ARBA" id="ARBA00004123"/>
    </source>
</evidence>
<keyword evidence="4" id="KW-0805">Transcription regulation</keyword>
<dbReference type="PROSITE" id="PS50014">
    <property type="entry name" value="BROMODOMAIN_2"/>
    <property type="match status" value="2"/>
</dbReference>
<feature type="region of interest" description="Disordered" evidence="9">
    <location>
        <begin position="1"/>
        <end position="31"/>
    </location>
</feature>
<evidence type="ECO:0000256" key="5">
    <source>
        <dbReference type="ARBA" id="ARBA00023117"/>
    </source>
</evidence>
<proteinExistence type="predicted"/>
<feature type="compositionally biased region" description="Polar residues" evidence="9">
    <location>
        <begin position="432"/>
        <end position="443"/>
    </location>
</feature>
<dbReference type="OrthoDB" id="6017at2759"/>
<feature type="region of interest" description="Disordered" evidence="9">
    <location>
        <begin position="422"/>
        <end position="499"/>
    </location>
</feature>
<feature type="domain" description="Bromo" evidence="10">
    <location>
        <begin position="323"/>
        <end position="397"/>
    </location>
</feature>
<gene>
    <name evidence="11" type="primary">PBRM1</name>
    <name evidence="11" type="ORF">Cob_v006606</name>
</gene>
<evidence type="ECO:0000256" key="9">
    <source>
        <dbReference type="SAM" id="MobiDB-lite"/>
    </source>
</evidence>
<evidence type="ECO:0000256" key="6">
    <source>
        <dbReference type="ARBA" id="ARBA00023163"/>
    </source>
</evidence>
<dbReference type="EMBL" id="AMCV02000017">
    <property type="protein sequence ID" value="TDZ20705.1"/>
    <property type="molecule type" value="Genomic_DNA"/>
</dbReference>
<evidence type="ECO:0000256" key="3">
    <source>
        <dbReference type="ARBA" id="ARBA00022853"/>
    </source>
</evidence>
<dbReference type="InterPro" id="IPR054551">
    <property type="entry name" value="RSC4_Ig-like"/>
</dbReference>
<dbReference type="AlphaFoldDB" id="A0A484FSL3"/>
<feature type="compositionally biased region" description="Acidic residues" evidence="9">
    <location>
        <begin position="208"/>
        <end position="247"/>
    </location>
</feature>
<dbReference type="Pfam" id="PF00439">
    <property type="entry name" value="Bromodomain"/>
    <property type="match status" value="2"/>
</dbReference>
<evidence type="ECO:0000256" key="7">
    <source>
        <dbReference type="ARBA" id="ARBA00023242"/>
    </source>
</evidence>
<feature type="compositionally biased region" description="Polar residues" evidence="9">
    <location>
        <begin position="559"/>
        <end position="569"/>
    </location>
</feature>
<feature type="compositionally biased region" description="Basic and acidic residues" evidence="9">
    <location>
        <begin position="18"/>
        <end position="31"/>
    </location>
</feature>
<dbReference type="InterPro" id="IPR037382">
    <property type="entry name" value="Rsc/polybromo"/>
</dbReference>
<feature type="compositionally biased region" description="Polar residues" evidence="9">
    <location>
        <begin position="146"/>
        <end position="161"/>
    </location>
</feature>